<name>A0ABD6AXH7_9EURY</name>
<sequence length="268" mass="28735">MTDPTDDSRDRTDPAVPFDHETVRYERDEGVAVVTVDRPESRNAIDDRTALGLRDAWRRFDTDDEALLGVLTGAGDDFCAGADLKQMDLEDREEGWLGCSRMRVDKPTVAAVEGHAVAGGLELALWCDLRVAAADATFGCFERRFGVPLVDGGTQRLPRLVGRGRALDMILTGRAVDAAEAHDWGLVDRVVDSGTALDAARELAAGIAAHPQTTVKSDRAALYDGLGESLETGLKVEAWHGTKALATADEGATRFAEGEGRGGESVDR</sequence>
<dbReference type="PROSITE" id="PS00166">
    <property type="entry name" value="ENOYL_COA_HYDRATASE"/>
    <property type="match status" value="1"/>
</dbReference>
<evidence type="ECO:0000256" key="1">
    <source>
        <dbReference type="ARBA" id="ARBA00005254"/>
    </source>
</evidence>
<comment type="similarity">
    <text evidence="1 2">Belongs to the enoyl-CoA hydratase/isomerase family.</text>
</comment>
<dbReference type="AlphaFoldDB" id="A0ABD6AXH7"/>
<dbReference type="InterPro" id="IPR018376">
    <property type="entry name" value="Enoyl-CoA_hyd/isom_CS"/>
</dbReference>
<organism evidence="3 4">
    <name type="scientific">Halomarina rubra</name>
    <dbReference type="NCBI Taxonomy" id="2071873"/>
    <lineage>
        <taxon>Archaea</taxon>
        <taxon>Methanobacteriati</taxon>
        <taxon>Methanobacteriota</taxon>
        <taxon>Stenosarchaea group</taxon>
        <taxon>Halobacteria</taxon>
        <taxon>Halobacteriales</taxon>
        <taxon>Natronomonadaceae</taxon>
        <taxon>Halomarina</taxon>
    </lineage>
</organism>
<dbReference type="RefSeq" id="WP_250874555.1">
    <property type="nucleotide sequence ID" value="NZ_JALXFV010000008.1"/>
</dbReference>
<accession>A0ABD6AXH7</accession>
<dbReference type="NCBIfam" id="NF006108">
    <property type="entry name" value="PRK08259.1"/>
    <property type="match status" value="1"/>
</dbReference>
<evidence type="ECO:0000313" key="4">
    <source>
        <dbReference type="Proteomes" id="UP001597187"/>
    </source>
</evidence>
<dbReference type="Gene3D" id="3.90.226.10">
    <property type="entry name" value="2-enoyl-CoA Hydratase, Chain A, domain 1"/>
    <property type="match status" value="1"/>
</dbReference>
<evidence type="ECO:0000256" key="2">
    <source>
        <dbReference type="RuleBase" id="RU003707"/>
    </source>
</evidence>
<dbReference type="SUPFAM" id="SSF52096">
    <property type="entry name" value="ClpP/crotonase"/>
    <property type="match status" value="1"/>
</dbReference>
<proteinExistence type="inferred from homology"/>
<dbReference type="InterPro" id="IPR001753">
    <property type="entry name" value="Enoyl-CoA_hydra/iso"/>
</dbReference>
<dbReference type="Pfam" id="PF00378">
    <property type="entry name" value="ECH_1"/>
    <property type="match status" value="1"/>
</dbReference>
<dbReference type="EMBL" id="JBHUDC010000008">
    <property type="protein sequence ID" value="MFD1514613.1"/>
    <property type="molecule type" value="Genomic_DNA"/>
</dbReference>
<keyword evidence="4" id="KW-1185">Reference proteome</keyword>
<gene>
    <name evidence="3" type="ORF">ACFSBT_15130</name>
</gene>
<evidence type="ECO:0000313" key="3">
    <source>
        <dbReference type="EMBL" id="MFD1514613.1"/>
    </source>
</evidence>
<dbReference type="InterPro" id="IPR029045">
    <property type="entry name" value="ClpP/crotonase-like_dom_sf"/>
</dbReference>
<comment type="caution">
    <text evidence="3">The sequence shown here is derived from an EMBL/GenBank/DDBJ whole genome shotgun (WGS) entry which is preliminary data.</text>
</comment>
<dbReference type="PANTHER" id="PTHR43802">
    <property type="entry name" value="ENOYL-COA HYDRATASE"/>
    <property type="match status" value="1"/>
</dbReference>
<dbReference type="Proteomes" id="UP001597187">
    <property type="component" value="Unassembled WGS sequence"/>
</dbReference>
<dbReference type="PANTHER" id="PTHR43802:SF1">
    <property type="entry name" value="IP11341P-RELATED"/>
    <property type="match status" value="1"/>
</dbReference>
<reference evidence="3 4" key="1">
    <citation type="journal article" date="2019" name="Int. J. Syst. Evol. Microbiol.">
        <title>The Global Catalogue of Microorganisms (GCM) 10K type strain sequencing project: providing services to taxonomists for standard genome sequencing and annotation.</title>
        <authorList>
            <consortium name="The Broad Institute Genomics Platform"/>
            <consortium name="The Broad Institute Genome Sequencing Center for Infectious Disease"/>
            <person name="Wu L."/>
            <person name="Ma J."/>
        </authorList>
    </citation>
    <scope>NUCLEOTIDE SEQUENCE [LARGE SCALE GENOMIC DNA]</scope>
    <source>
        <strain evidence="3 4">CGMCC 1.12563</strain>
    </source>
</reference>
<protein>
    <submittedName>
        <fullName evidence="3">Crotonase/enoyl-CoA hydratase family protein</fullName>
    </submittedName>
</protein>
<dbReference type="Gene3D" id="1.10.287.2460">
    <property type="match status" value="1"/>
</dbReference>
<dbReference type="CDD" id="cd06558">
    <property type="entry name" value="crotonase-like"/>
    <property type="match status" value="1"/>
</dbReference>